<dbReference type="EMBL" id="CP069188">
    <property type="protein sequence ID" value="QRV17271.1"/>
    <property type="molecule type" value="Genomic_DNA"/>
</dbReference>
<gene>
    <name evidence="2" type="ORF">JMJ58_06065</name>
</gene>
<feature type="compositionally biased region" description="Basic and acidic residues" evidence="1">
    <location>
        <begin position="95"/>
        <end position="133"/>
    </location>
</feature>
<reference evidence="2 3" key="1">
    <citation type="submission" date="2021-01" db="EMBL/GenBank/DDBJ databases">
        <title>Genome Sequence and Methylation Pattern of Haloterrigena salifodinae BOL5-1, An Extremely Halophilic Archaeon from a Bolivian Salt Mine.</title>
        <authorList>
            <person name="DasSarma P."/>
            <person name="Anton B.P."/>
            <person name="DasSarma S.L."/>
            <person name="von Ehrenheim H.A.L."/>
            <person name="Martinez F.L."/>
            <person name="Guzman D."/>
            <person name="Roberts R.J."/>
            <person name="DasSarma S."/>
        </authorList>
    </citation>
    <scope>NUCLEOTIDE SEQUENCE [LARGE SCALE GENOMIC DNA]</scope>
    <source>
        <strain evidence="2 3">BOL5-1</strain>
    </source>
</reference>
<proteinExistence type="predicted"/>
<evidence type="ECO:0000256" key="1">
    <source>
        <dbReference type="SAM" id="MobiDB-lite"/>
    </source>
</evidence>
<feature type="region of interest" description="Disordered" evidence="1">
    <location>
        <begin position="92"/>
        <end position="133"/>
    </location>
</feature>
<evidence type="ECO:0008006" key="4">
    <source>
        <dbReference type="Google" id="ProtNLM"/>
    </source>
</evidence>
<sequence length="133" mass="15805">MNWHDFARSEQYREGLDKGLALVKEKNASYWLADLRDLGTVSQEDQQWTQENWHPRAFETDLSYMAIVQPTSVITNLSVNDLVQEVGSNVTSHMFDNRPDAEDWLREQQQDRQQDHQEQRSLAEKRRERDRSQ</sequence>
<keyword evidence="3" id="KW-1185">Reference proteome</keyword>
<evidence type="ECO:0000313" key="3">
    <source>
        <dbReference type="Proteomes" id="UP000637819"/>
    </source>
</evidence>
<dbReference type="AlphaFoldDB" id="A0A8T8E7F9"/>
<name>A0A8T8E7F9_9EURY</name>
<dbReference type="KEGG" id="hsal:JMJ58_06065"/>
<accession>A0A8T8E7F9</accession>
<protein>
    <recommendedName>
        <fullName evidence="4">STAS/SEC14 domain-containing protein</fullName>
    </recommendedName>
</protein>
<dbReference type="OrthoDB" id="320547at2157"/>
<dbReference type="Proteomes" id="UP000637819">
    <property type="component" value="Chromosome"/>
</dbReference>
<organism evidence="2 3">
    <name type="scientific">Haloterrigena salifodinae</name>
    <dbReference type="NCBI Taxonomy" id="2675099"/>
    <lineage>
        <taxon>Archaea</taxon>
        <taxon>Methanobacteriati</taxon>
        <taxon>Methanobacteriota</taxon>
        <taxon>Stenosarchaea group</taxon>
        <taxon>Halobacteria</taxon>
        <taxon>Halobacteriales</taxon>
        <taxon>Natrialbaceae</taxon>
        <taxon>Haloterrigena</taxon>
    </lineage>
</organism>
<evidence type="ECO:0000313" key="2">
    <source>
        <dbReference type="EMBL" id="QRV17271.1"/>
    </source>
</evidence>